<keyword evidence="3" id="KW-1185">Reference proteome</keyword>
<reference evidence="2" key="1">
    <citation type="submission" date="2021-01" db="EMBL/GenBank/DDBJ databases">
        <title>Whole genome shotgun sequence of Actinoplanes ferrugineus NBRC 15555.</title>
        <authorList>
            <person name="Komaki H."/>
            <person name="Tamura T."/>
        </authorList>
    </citation>
    <scope>NUCLEOTIDE SEQUENCE</scope>
    <source>
        <strain evidence="2">NBRC 15555</strain>
    </source>
</reference>
<dbReference type="Proteomes" id="UP000598174">
    <property type="component" value="Unassembled WGS sequence"/>
</dbReference>
<gene>
    <name evidence="2" type="ORF">Afe05nite_33080</name>
</gene>
<evidence type="ECO:0000313" key="2">
    <source>
        <dbReference type="EMBL" id="GIE11468.1"/>
    </source>
</evidence>
<name>A0A919J069_9ACTN</name>
<accession>A0A919J069</accession>
<dbReference type="AlphaFoldDB" id="A0A919J069"/>
<feature type="transmembrane region" description="Helical" evidence="1">
    <location>
        <begin position="6"/>
        <end position="26"/>
    </location>
</feature>
<organism evidence="2 3">
    <name type="scientific">Paractinoplanes ferrugineus</name>
    <dbReference type="NCBI Taxonomy" id="113564"/>
    <lineage>
        <taxon>Bacteria</taxon>
        <taxon>Bacillati</taxon>
        <taxon>Actinomycetota</taxon>
        <taxon>Actinomycetes</taxon>
        <taxon>Micromonosporales</taxon>
        <taxon>Micromonosporaceae</taxon>
        <taxon>Paractinoplanes</taxon>
    </lineage>
</organism>
<dbReference type="RefSeq" id="WP_203817997.1">
    <property type="nucleotide sequence ID" value="NZ_BAAABP010000058.1"/>
</dbReference>
<evidence type="ECO:0000313" key="3">
    <source>
        <dbReference type="Proteomes" id="UP000598174"/>
    </source>
</evidence>
<protein>
    <recommendedName>
        <fullName evidence="4">DUF2550 domain-containing protein</fullName>
    </recommendedName>
</protein>
<evidence type="ECO:0008006" key="4">
    <source>
        <dbReference type="Google" id="ProtNLM"/>
    </source>
</evidence>
<keyword evidence="1" id="KW-0472">Membrane</keyword>
<keyword evidence="1" id="KW-0812">Transmembrane</keyword>
<sequence>MSSGAGMGLVLLAFGLVSMTVLLVGVRRRERTGGLGRVPPPDAVRAGEFAARPDSGYDLVLRCGAWANGVNVSWPLATLLVSPDQAELRVWSAPEPIRVARGEVTGLHEVAGRWSRGLKFRTESGRLDKVTVWAGRDTVARMRELGWP</sequence>
<proteinExistence type="predicted"/>
<keyword evidence="1" id="KW-1133">Transmembrane helix</keyword>
<comment type="caution">
    <text evidence="2">The sequence shown here is derived from an EMBL/GenBank/DDBJ whole genome shotgun (WGS) entry which is preliminary data.</text>
</comment>
<evidence type="ECO:0000256" key="1">
    <source>
        <dbReference type="SAM" id="Phobius"/>
    </source>
</evidence>
<dbReference type="EMBL" id="BOMM01000029">
    <property type="protein sequence ID" value="GIE11468.1"/>
    <property type="molecule type" value="Genomic_DNA"/>
</dbReference>